<reference evidence="3" key="1">
    <citation type="submission" date="2017-11" db="EMBL/GenBank/DDBJ databases">
        <title>The complete genome sequence of Sphingopyxis pomeranensis sp. nov. strain WS5A3p.</title>
        <authorList>
            <person name="Kaminski M.A."/>
        </authorList>
    </citation>
    <scope>NUCLEOTIDE SEQUENCE [LARGE SCALE GENOMIC DNA]</scope>
    <source>
        <strain evidence="3">WS5A3p</strain>
    </source>
</reference>
<evidence type="ECO:0000313" key="2">
    <source>
        <dbReference type="EMBL" id="PQM29487.1"/>
    </source>
</evidence>
<dbReference type="GO" id="GO:0003824">
    <property type="term" value="F:catalytic activity"/>
    <property type="evidence" value="ECO:0007669"/>
    <property type="project" value="UniProtKB-ARBA"/>
</dbReference>
<proteinExistence type="inferred from homology"/>
<protein>
    <submittedName>
        <fullName evidence="2">Enoyl-CoA hydratase</fullName>
    </submittedName>
</protein>
<gene>
    <name evidence="2" type="ORF">CVO77_00740</name>
</gene>
<dbReference type="PANTHER" id="PTHR43459:SF3">
    <property type="entry name" value="ENOYL-COA HYDRATASE ECHA15 (ENOYL HYDRASE) (UNSATURATED ACYL-COA HYDRATASE) (CROTONASE)-RELATED"/>
    <property type="match status" value="1"/>
</dbReference>
<comment type="similarity">
    <text evidence="1">Belongs to the enoyl-CoA hydratase/isomerase family.</text>
</comment>
<dbReference type="Pfam" id="PF00378">
    <property type="entry name" value="ECH_1"/>
    <property type="match status" value="1"/>
</dbReference>
<sequence length="276" mass="29957">MTVSHLSPPSGYEQYTALRLERADGILTITISNPAKKNAVTPQMSEELATIWETIWVDPETRVVILTGDGDNFCSGADLSGIAARHGSAPPERLTHPTTRVARKHVFGIMECEKPVLAKVRGVAYGLGVNMALASDMVFASENARLCDSHVKAGMVAGDGGVLLWPLAIGFHRAKQYLMTGDPIPAKLAEELGLINACLPDDQLDAHVQAMAEKLRDLPPHAVNYTKMSLNLALKQMTQTAFEASLAYEIYSMGMNDFKEATTAFVEKRKGVFKGN</sequence>
<evidence type="ECO:0000313" key="3">
    <source>
        <dbReference type="Proteomes" id="UP000238954"/>
    </source>
</evidence>
<evidence type="ECO:0000256" key="1">
    <source>
        <dbReference type="ARBA" id="ARBA00005254"/>
    </source>
</evidence>
<dbReference type="InterPro" id="IPR029045">
    <property type="entry name" value="ClpP/crotonase-like_dom_sf"/>
</dbReference>
<dbReference type="SUPFAM" id="SSF52096">
    <property type="entry name" value="ClpP/crotonase"/>
    <property type="match status" value="1"/>
</dbReference>
<name>A0A2S8BAV0_9SPHN</name>
<dbReference type="CDD" id="cd06558">
    <property type="entry name" value="crotonase-like"/>
    <property type="match status" value="1"/>
</dbReference>
<dbReference type="Gene3D" id="1.10.12.10">
    <property type="entry name" value="Lyase 2-enoyl-coa Hydratase, Chain A, domain 2"/>
    <property type="match status" value="1"/>
</dbReference>
<keyword evidence="3" id="KW-1185">Reference proteome</keyword>
<dbReference type="Proteomes" id="UP000238954">
    <property type="component" value="Chromosome"/>
</dbReference>
<organism evidence="2 3">
    <name type="scientific">Sphingopyxis lindanitolerans</name>
    <dbReference type="NCBI Taxonomy" id="2054227"/>
    <lineage>
        <taxon>Bacteria</taxon>
        <taxon>Pseudomonadati</taxon>
        <taxon>Pseudomonadota</taxon>
        <taxon>Alphaproteobacteria</taxon>
        <taxon>Sphingomonadales</taxon>
        <taxon>Sphingomonadaceae</taxon>
        <taxon>Sphingopyxis</taxon>
    </lineage>
</organism>
<dbReference type="AlphaFoldDB" id="A0A2S8BAV0"/>
<comment type="caution">
    <text evidence="2">The sequence shown here is derived from an EMBL/GenBank/DDBJ whole genome shotgun (WGS) entry which is preliminary data.</text>
</comment>
<dbReference type="InterPro" id="IPR001753">
    <property type="entry name" value="Enoyl-CoA_hydra/iso"/>
</dbReference>
<dbReference type="EMBL" id="PHFW01000001">
    <property type="protein sequence ID" value="PQM29487.1"/>
    <property type="molecule type" value="Genomic_DNA"/>
</dbReference>
<dbReference type="Gene3D" id="3.90.226.10">
    <property type="entry name" value="2-enoyl-CoA Hydratase, Chain A, domain 1"/>
    <property type="match status" value="1"/>
</dbReference>
<dbReference type="PANTHER" id="PTHR43459">
    <property type="entry name" value="ENOYL-COA HYDRATASE"/>
    <property type="match status" value="1"/>
</dbReference>
<dbReference type="InterPro" id="IPR014748">
    <property type="entry name" value="Enoyl-CoA_hydra_C"/>
</dbReference>
<accession>A0A2S8BAV0</accession>